<protein>
    <recommendedName>
        <fullName evidence="3">YbjN domain-containing protein</fullName>
    </recommendedName>
</protein>
<accession>A0ABT7JCD7</accession>
<evidence type="ECO:0000313" key="2">
    <source>
        <dbReference type="Proteomes" id="UP001302059"/>
    </source>
</evidence>
<organism evidence="1 2">
    <name type="scientific">Deinococcus rhizophilus</name>
    <dbReference type="NCBI Taxonomy" id="3049544"/>
    <lineage>
        <taxon>Bacteria</taxon>
        <taxon>Thermotogati</taxon>
        <taxon>Deinococcota</taxon>
        <taxon>Deinococci</taxon>
        <taxon>Deinococcales</taxon>
        <taxon>Deinococcaceae</taxon>
        <taxon>Deinococcus</taxon>
    </lineage>
</organism>
<dbReference type="Proteomes" id="UP001302059">
    <property type="component" value="Unassembled WGS sequence"/>
</dbReference>
<gene>
    <name evidence="1" type="ORF">QOL99_00885</name>
</gene>
<dbReference type="RefSeq" id="WP_285520726.1">
    <property type="nucleotide sequence ID" value="NZ_JASNGB010000003.1"/>
</dbReference>
<dbReference type="EMBL" id="JASNGB010000003">
    <property type="protein sequence ID" value="MDL2342696.1"/>
    <property type="molecule type" value="Genomic_DNA"/>
</dbReference>
<evidence type="ECO:0008006" key="3">
    <source>
        <dbReference type="Google" id="ProtNLM"/>
    </source>
</evidence>
<comment type="caution">
    <text evidence="1">The sequence shown here is derived from an EMBL/GenBank/DDBJ whole genome shotgun (WGS) entry which is preliminary data.</text>
</comment>
<keyword evidence="2" id="KW-1185">Reference proteome</keyword>
<name>A0ABT7JCD7_9DEIO</name>
<evidence type="ECO:0000313" key="1">
    <source>
        <dbReference type="EMBL" id="MDL2342696.1"/>
    </source>
</evidence>
<sequence>MTPPVMTPEDRFPAPPGHPHAPAVAAALEQLRFLLSGWQWQVYGDDLVAVLALRDEATSLRIWVREGGINLDVFCLRVPAHPHILTWVLAENYGQGFRARATRSEDDRVLIYVTADFPLTILGDLAQYIWLALESELRWRGRLMQVRIPEEPEGLSA</sequence>
<proteinExistence type="predicted"/>
<reference evidence="1 2" key="1">
    <citation type="submission" date="2023-05" db="EMBL/GenBank/DDBJ databases">
        <authorList>
            <person name="Gao F."/>
        </authorList>
    </citation>
    <scope>NUCLEOTIDE SEQUENCE [LARGE SCALE GENOMIC DNA]</scope>
    <source>
        <strain evidence="1 2">MIMF12</strain>
    </source>
</reference>